<evidence type="ECO:0000256" key="4">
    <source>
        <dbReference type="ARBA" id="ARBA00023163"/>
    </source>
</evidence>
<keyword evidence="2" id="KW-0805">Transcription regulation</keyword>
<dbReference type="PANTHER" id="PTHR31282">
    <property type="entry name" value="WRKY TRANSCRIPTION FACTOR 21-RELATED"/>
    <property type="match status" value="1"/>
</dbReference>
<dbReference type="GO" id="GO:0043565">
    <property type="term" value="F:sequence-specific DNA binding"/>
    <property type="evidence" value="ECO:0007669"/>
    <property type="project" value="InterPro"/>
</dbReference>
<dbReference type="Proteomes" id="UP001443914">
    <property type="component" value="Unassembled WGS sequence"/>
</dbReference>
<keyword evidence="5" id="KW-0539">Nucleus</keyword>
<feature type="domain" description="WRKY" evidence="6">
    <location>
        <begin position="269"/>
        <end position="335"/>
    </location>
</feature>
<evidence type="ECO:0000256" key="2">
    <source>
        <dbReference type="ARBA" id="ARBA00023015"/>
    </source>
</evidence>
<evidence type="ECO:0000313" key="7">
    <source>
        <dbReference type="EMBL" id="KAK9756432.1"/>
    </source>
</evidence>
<organism evidence="7 8">
    <name type="scientific">Saponaria officinalis</name>
    <name type="common">Common soapwort</name>
    <name type="synonym">Lychnis saponaria</name>
    <dbReference type="NCBI Taxonomy" id="3572"/>
    <lineage>
        <taxon>Eukaryota</taxon>
        <taxon>Viridiplantae</taxon>
        <taxon>Streptophyta</taxon>
        <taxon>Embryophyta</taxon>
        <taxon>Tracheophyta</taxon>
        <taxon>Spermatophyta</taxon>
        <taxon>Magnoliopsida</taxon>
        <taxon>eudicotyledons</taxon>
        <taxon>Gunneridae</taxon>
        <taxon>Pentapetalae</taxon>
        <taxon>Caryophyllales</taxon>
        <taxon>Caryophyllaceae</taxon>
        <taxon>Caryophylleae</taxon>
        <taxon>Saponaria</taxon>
    </lineage>
</organism>
<dbReference type="Gene3D" id="2.20.25.80">
    <property type="entry name" value="WRKY domain"/>
    <property type="match status" value="1"/>
</dbReference>
<keyword evidence="4" id="KW-0804">Transcription</keyword>
<dbReference type="Pfam" id="PF10533">
    <property type="entry name" value="Plant_zn_clust"/>
    <property type="match status" value="1"/>
</dbReference>
<protein>
    <recommendedName>
        <fullName evidence="6">WRKY domain-containing protein</fullName>
    </recommendedName>
</protein>
<accession>A0AAW1N9B0</accession>
<sequence length="350" mass="38129">MAVELMSGSYANTTSTDRVAAMMEDYAVREATAAGLQSVEKLINLLSQSQDVNIKPNSVSSSLNGDVQDFEYKAVADAAVNKFRKVISLLDRTRTGHARFRRGPLAFSPEPKPDSLVIQKNQTKLILDNKPSHGSAFTRVHGSSQIQRLPPLPHSNNHVHKPVPIEPKDSCKTINFSTSAGNSVATSYMSSLTGDMDNVQPSISSGFQITNMSLVSSAGKPPLSGNSLKRKCNSMDVSNCGASSSRCHCSKRRKSRMKRVVRVPAISVKTADIPPDDYSWRKYGQKPIKGSPYPRGYYRCSSVRGCPARKHVERALDDPSMLVVTYEGDHNHPLHVTDATVAAALVLESS</sequence>
<dbReference type="Pfam" id="PF03106">
    <property type="entry name" value="WRKY"/>
    <property type="match status" value="1"/>
</dbReference>
<evidence type="ECO:0000259" key="6">
    <source>
        <dbReference type="PROSITE" id="PS50811"/>
    </source>
</evidence>
<evidence type="ECO:0000256" key="1">
    <source>
        <dbReference type="ARBA" id="ARBA00004123"/>
    </source>
</evidence>
<proteinExistence type="predicted"/>
<evidence type="ECO:0000313" key="8">
    <source>
        <dbReference type="Proteomes" id="UP001443914"/>
    </source>
</evidence>
<evidence type="ECO:0000256" key="3">
    <source>
        <dbReference type="ARBA" id="ARBA00023125"/>
    </source>
</evidence>
<dbReference type="PROSITE" id="PS50811">
    <property type="entry name" value="WRKY"/>
    <property type="match status" value="1"/>
</dbReference>
<dbReference type="AlphaFoldDB" id="A0AAW1N9B0"/>
<comment type="caution">
    <text evidence="7">The sequence shown here is derived from an EMBL/GenBank/DDBJ whole genome shotgun (WGS) entry which is preliminary data.</text>
</comment>
<dbReference type="SUPFAM" id="SSF118290">
    <property type="entry name" value="WRKY DNA-binding domain"/>
    <property type="match status" value="1"/>
</dbReference>
<dbReference type="SMART" id="SM00774">
    <property type="entry name" value="WRKY"/>
    <property type="match status" value="1"/>
</dbReference>
<evidence type="ECO:0000256" key="5">
    <source>
        <dbReference type="ARBA" id="ARBA00023242"/>
    </source>
</evidence>
<dbReference type="GO" id="GO:0005516">
    <property type="term" value="F:calmodulin binding"/>
    <property type="evidence" value="ECO:0007669"/>
    <property type="project" value="UniProtKB-ARBA"/>
</dbReference>
<comment type="subcellular location">
    <subcellularLocation>
        <location evidence="1">Nucleus</location>
    </subcellularLocation>
</comment>
<name>A0AAW1N9B0_SAPOF</name>
<keyword evidence="8" id="KW-1185">Reference proteome</keyword>
<dbReference type="InterPro" id="IPR044810">
    <property type="entry name" value="WRKY_plant"/>
</dbReference>
<dbReference type="FunFam" id="2.20.25.80:FF:000004">
    <property type="entry name" value="WRKY transcription factor 65"/>
    <property type="match status" value="1"/>
</dbReference>
<dbReference type="InterPro" id="IPR003657">
    <property type="entry name" value="WRKY_dom"/>
</dbReference>
<gene>
    <name evidence="7" type="ORF">RND81_01G096800</name>
</gene>
<dbReference type="InterPro" id="IPR018872">
    <property type="entry name" value="Zn-cluster-dom"/>
</dbReference>
<dbReference type="GO" id="GO:0005634">
    <property type="term" value="C:nucleus"/>
    <property type="evidence" value="ECO:0007669"/>
    <property type="project" value="UniProtKB-SubCell"/>
</dbReference>
<dbReference type="EMBL" id="JBDFQZ010000001">
    <property type="protein sequence ID" value="KAK9756432.1"/>
    <property type="molecule type" value="Genomic_DNA"/>
</dbReference>
<dbReference type="GO" id="GO:0003700">
    <property type="term" value="F:DNA-binding transcription factor activity"/>
    <property type="evidence" value="ECO:0007669"/>
    <property type="project" value="InterPro"/>
</dbReference>
<reference evidence="7" key="1">
    <citation type="submission" date="2024-03" db="EMBL/GenBank/DDBJ databases">
        <title>WGS assembly of Saponaria officinalis var. Norfolk2.</title>
        <authorList>
            <person name="Jenkins J."/>
            <person name="Shu S."/>
            <person name="Grimwood J."/>
            <person name="Barry K."/>
            <person name="Goodstein D."/>
            <person name="Schmutz J."/>
            <person name="Leebens-Mack J."/>
            <person name="Osbourn A."/>
        </authorList>
    </citation>
    <scope>NUCLEOTIDE SEQUENCE [LARGE SCALE GENOMIC DNA]</scope>
    <source>
        <strain evidence="7">JIC</strain>
    </source>
</reference>
<dbReference type="InterPro" id="IPR036576">
    <property type="entry name" value="WRKY_dom_sf"/>
</dbReference>
<keyword evidence="3" id="KW-0238">DNA-binding</keyword>